<feature type="region of interest" description="Disordered" evidence="2">
    <location>
        <begin position="1"/>
        <end position="25"/>
    </location>
</feature>
<dbReference type="AlphaFoldDB" id="A0A317SWB6"/>
<proteinExistence type="predicted"/>
<accession>A0A317SWB6</accession>
<sequence length="282" mass="32469">MINRAKVPAIPKDARRPSKFNGTPTARLSKMSQRMQWIQLKFQTIPKQWKNAPSSSYTLIPKAYTLAYHPAMSYNFYPSPIVAKRGYKTESGKVSFAEHKEHIKAIEATWYERIKQMDAEKDKLYREMNAHVRENSRLEAVILNVVDDNLRMKGNFNVRGALERMVYFAKETGKIQVPKYAGVQTMLNALAGTSRFEKIARKVADDRCLKFDRLSFRATRLYDEVSKHAHGNDLMITVRAKDFTPDECGALIAYLELQKEWPAPLNWVLEEKPVEHGLKATT</sequence>
<evidence type="ECO:0000256" key="1">
    <source>
        <dbReference type="SAM" id="Coils"/>
    </source>
</evidence>
<feature type="coiled-coil region" evidence="1">
    <location>
        <begin position="114"/>
        <end position="141"/>
    </location>
</feature>
<dbReference type="OrthoDB" id="5425868at2759"/>
<comment type="caution">
    <text evidence="3">The sequence shown here is derived from an EMBL/GenBank/DDBJ whole genome shotgun (WGS) entry which is preliminary data.</text>
</comment>
<protein>
    <submittedName>
        <fullName evidence="3">Uncharacterized protein</fullName>
    </submittedName>
</protein>
<keyword evidence="1" id="KW-0175">Coiled coil</keyword>
<dbReference type="EMBL" id="PYWC01000013">
    <property type="protein sequence ID" value="PWW78699.1"/>
    <property type="molecule type" value="Genomic_DNA"/>
</dbReference>
<evidence type="ECO:0000256" key="2">
    <source>
        <dbReference type="SAM" id="MobiDB-lite"/>
    </source>
</evidence>
<dbReference type="Proteomes" id="UP000246991">
    <property type="component" value="Unassembled WGS sequence"/>
</dbReference>
<evidence type="ECO:0000313" key="3">
    <source>
        <dbReference type="EMBL" id="PWW78699.1"/>
    </source>
</evidence>
<reference evidence="3 4" key="1">
    <citation type="submission" date="2018-03" db="EMBL/GenBank/DDBJ databases">
        <title>Genomes of Pezizomycetes fungi and the evolution of truffles.</title>
        <authorList>
            <person name="Murat C."/>
            <person name="Payen T."/>
            <person name="Noel B."/>
            <person name="Kuo A."/>
            <person name="Martin F.M."/>
        </authorList>
    </citation>
    <scope>NUCLEOTIDE SEQUENCE [LARGE SCALE GENOMIC DNA]</scope>
    <source>
        <strain evidence="3">091103-1</strain>
    </source>
</reference>
<name>A0A317SWB6_9PEZI</name>
<evidence type="ECO:0000313" key="4">
    <source>
        <dbReference type="Proteomes" id="UP000246991"/>
    </source>
</evidence>
<keyword evidence="4" id="KW-1185">Reference proteome</keyword>
<organism evidence="3 4">
    <name type="scientific">Tuber magnatum</name>
    <name type="common">white Piedmont truffle</name>
    <dbReference type="NCBI Taxonomy" id="42249"/>
    <lineage>
        <taxon>Eukaryota</taxon>
        <taxon>Fungi</taxon>
        <taxon>Dikarya</taxon>
        <taxon>Ascomycota</taxon>
        <taxon>Pezizomycotina</taxon>
        <taxon>Pezizomycetes</taxon>
        <taxon>Pezizales</taxon>
        <taxon>Tuberaceae</taxon>
        <taxon>Tuber</taxon>
    </lineage>
</organism>
<gene>
    <name evidence="3" type="ORF">C7212DRAFT_361698</name>
</gene>